<gene>
    <name evidence="1" type="ORF">P7K49_002282</name>
</gene>
<comment type="caution">
    <text evidence="1">The sequence shown here is derived from an EMBL/GenBank/DDBJ whole genome shotgun (WGS) entry which is preliminary data.</text>
</comment>
<dbReference type="Proteomes" id="UP001266305">
    <property type="component" value="Unassembled WGS sequence"/>
</dbReference>
<accession>A0ABQ9WGY6</accession>
<reference evidence="1 2" key="1">
    <citation type="submission" date="2023-05" db="EMBL/GenBank/DDBJ databases">
        <title>B98-5 Cell Line De Novo Hybrid Assembly: An Optical Mapping Approach.</title>
        <authorList>
            <person name="Kananen K."/>
            <person name="Auerbach J.A."/>
            <person name="Kautto E."/>
            <person name="Blachly J.S."/>
        </authorList>
    </citation>
    <scope>NUCLEOTIDE SEQUENCE [LARGE SCALE GENOMIC DNA]</scope>
    <source>
        <strain evidence="1">B95-8</strain>
        <tissue evidence="1">Cell line</tissue>
    </source>
</reference>
<feature type="non-terminal residue" evidence="1">
    <location>
        <position position="1"/>
    </location>
</feature>
<dbReference type="EMBL" id="JASSZA010000001">
    <property type="protein sequence ID" value="KAK2120896.1"/>
    <property type="molecule type" value="Genomic_DNA"/>
</dbReference>
<evidence type="ECO:0000313" key="2">
    <source>
        <dbReference type="Proteomes" id="UP001266305"/>
    </source>
</evidence>
<name>A0ABQ9WGY6_SAGOE</name>
<protein>
    <submittedName>
        <fullName evidence="1">Uncharacterized protein</fullName>
    </submittedName>
</protein>
<organism evidence="1 2">
    <name type="scientific">Saguinus oedipus</name>
    <name type="common">Cotton-top tamarin</name>
    <name type="synonym">Oedipomidas oedipus</name>
    <dbReference type="NCBI Taxonomy" id="9490"/>
    <lineage>
        <taxon>Eukaryota</taxon>
        <taxon>Metazoa</taxon>
        <taxon>Chordata</taxon>
        <taxon>Craniata</taxon>
        <taxon>Vertebrata</taxon>
        <taxon>Euteleostomi</taxon>
        <taxon>Mammalia</taxon>
        <taxon>Eutheria</taxon>
        <taxon>Euarchontoglires</taxon>
        <taxon>Primates</taxon>
        <taxon>Haplorrhini</taxon>
        <taxon>Platyrrhini</taxon>
        <taxon>Cebidae</taxon>
        <taxon>Callitrichinae</taxon>
        <taxon>Saguinus</taxon>
    </lineage>
</organism>
<proteinExistence type="predicted"/>
<keyword evidence="2" id="KW-1185">Reference proteome</keyword>
<evidence type="ECO:0000313" key="1">
    <source>
        <dbReference type="EMBL" id="KAK2120896.1"/>
    </source>
</evidence>
<sequence length="75" mass="7933">KWAPFSECWAPSRRCAQAPAVLSGSPVWAPVPQSAGVCPAPAARQPATHGAATLEQPIIKVLRRRSFRPGASDSQ</sequence>